<dbReference type="Proteomes" id="UP001454036">
    <property type="component" value="Unassembled WGS sequence"/>
</dbReference>
<reference evidence="2 3" key="1">
    <citation type="submission" date="2024-01" db="EMBL/GenBank/DDBJ databases">
        <title>The complete chloroplast genome sequence of Lithospermum erythrorhizon: insights into the phylogenetic relationship among Boraginaceae species and the maternal lineages of purple gromwells.</title>
        <authorList>
            <person name="Okada T."/>
            <person name="Watanabe K."/>
        </authorList>
    </citation>
    <scope>NUCLEOTIDE SEQUENCE [LARGE SCALE GENOMIC DNA]</scope>
</reference>
<gene>
    <name evidence="2" type="ORF">LIER_00589</name>
</gene>
<feature type="compositionally biased region" description="Basic and acidic residues" evidence="1">
    <location>
        <begin position="24"/>
        <end position="39"/>
    </location>
</feature>
<comment type="caution">
    <text evidence="2">The sequence shown here is derived from an EMBL/GenBank/DDBJ whole genome shotgun (WGS) entry which is preliminary data.</text>
</comment>
<name>A0AAV3NMQ6_LITER</name>
<feature type="compositionally biased region" description="Basic and acidic residues" evidence="1">
    <location>
        <begin position="1"/>
        <end position="17"/>
    </location>
</feature>
<evidence type="ECO:0000313" key="3">
    <source>
        <dbReference type="Proteomes" id="UP001454036"/>
    </source>
</evidence>
<sequence>MTDIRVRGNKPFDEGQRRSPKRGRIWERLQKPKEDEPIKRPRTRSPRREDFRAPRTHQDPITTSYTPLKIPVGRIYAQMEDKRLFPRPQKIKAPPNRRDPKKYCEYHKDHRHDTDECRILKALKS</sequence>
<evidence type="ECO:0000313" key="2">
    <source>
        <dbReference type="EMBL" id="GAA0138942.1"/>
    </source>
</evidence>
<feature type="region of interest" description="Disordered" evidence="1">
    <location>
        <begin position="1"/>
        <end position="65"/>
    </location>
</feature>
<keyword evidence="3" id="KW-1185">Reference proteome</keyword>
<proteinExistence type="predicted"/>
<evidence type="ECO:0000256" key="1">
    <source>
        <dbReference type="SAM" id="MobiDB-lite"/>
    </source>
</evidence>
<dbReference type="EMBL" id="BAABME010000046">
    <property type="protein sequence ID" value="GAA0138942.1"/>
    <property type="molecule type" value="Genomic_DNA"/>
</dbReference>
<accession>A0AAV3NMQ6</accession>
<protein>
    <submittedName>
        <fullName evidence="2">Uncharacterized protein</fullName>
    </submittedName>
</protein>
<feature type="region of interest" description="Disordered" evidence="1">
    <location>
        <begin position="81"/>
        <end position="103"/>
    </location>
</feature>
<dbReference type="AlphaFoldDB" id="A0AAV3NMQ6"/>
<feature type="compositionally biased region" description="Basic and acidic residues" evidence="1">
    <location>
        <begin position="46"/>
        <end position="58"/>
    </location>
</feature>
<organism evidence="2 3">
    <name type="scientific">Lithospermum erythrorhizon</name>
    <name type="common">Purple gromwell</name>
    <name type="synonym">Lithospermum officinale var. erythrorhizon</name>
    <dbReference type="NCBI Taxonomy" id="34254"/>
    <lineage>
        <taxon>Eukaryota</taxon>
        <taxon>Viridiplantae</taxon>
        <taxon>Streptophyta</taxon>
        <taxon>Embryophyta</taxon>
        <taxon>Tracheophyta</taxon>
        <taxon>Spermatophyta</taxon>
        <taxon>Magnoliopsida</taxon>
        <taxon>eudicotyledons</taxon>
        <taxon>Gunneridae</taxon>
        <taxon>Pentapetalae</taxon>
        <taxon>asterids</taxon>
        <taxon>lamiids</taxon>
        <taxon>Boraginales</taxon>
        <taxon>Boraginaceae</taxon>
        <taxon>Boraginoideae</taxon>
        <taxon>Lithospermeae</taxon>
        <taxon>Lithospermum</taxon>
    </lineage>
</organism>